<name>A0A426XXD4_ENSVE</name>
<accession>A0A426XXD4</accession>
<comment type="caution">
    <text evidence="1">The sequence shown here is derived from an EMBL/GenBank/DDBJ whole genome shotgun (WGS) entry which is preliminary data.</text>
</comment>
<evidence type="ECO:0000313" key="2">
    <source>
        <dbReference type="Proteomes" id="UP000287651"/>
    </source>
</evidence>
<sequence>MTYGRFCYRNRLHSLKHGSHMVNPGKSTTVREQEGKLKNILKRTYLRRWVVHDQSQQEANFLKSTDESGPTNKTDSSIDIARLVQDEASSVGSTKEGTTQAVSNIVMEAKQVKTALGGSLPVSWSGDEADAIIYTSLHEPSDPSEASKTEKPDAVSAAGLEMVDLLILAAQLQQESLGEWCVDPQN</sequence>
<organism evidence="1 2">
    <name type="scientific">Ensete ventricosum</name>
    <name type="common">Abyssinian banana</name>
    <name type="synonym">Musa ensete</name>
    <dbReference type="NCBI Taxonomy" id="4639"/>
    <lineage>
        <taxon>Eukaryota</taxon>
        <taxon>Viridiplantae</taxon>
        <taxon>Streptophyta</taxon>
        <taxon>Embryophyta</taxon>
        <taxon>Tracheophyta</taxon>
        <taxon>Spermatophyta</taxon>
        <taxon>Magnoliopsida</taxon>
        <taxon>Liliopsida</taxon>
        <taxon>Zingiberales</taxon>
        <taxon>Musaceae</taxon>
        <taxon>Ensete</taxon>
    </lineage>
</organism>
<dbReference type="PANTHER" id="PTHR35712">
    <property type="entry name" value="MYOSIN HEAVY CHAIN-LIKE PROTEIN"/>
    <property type="match status" value="1"/>
</dbReference>
<reference evidence="1 2" key="1">
    <citation type="journal article" date="2014" name="Agronomy (Basel)">
        <title>A Draft Genome Sequence for Ensete ventricosum, the Drought-Tolerant Tree Against Hunger.</title>
        <authorList>
            <person name="Harrison J."/>
            <person name="Moore K.A."/>
            <person name="Paszkiewicz K."/>
            <person name="Jones T."/>
            <person name="Grant M."/>
            <person name="Ambacheew D."/>
            <person name="Muzemil S."/>
            <person name="Studholme D.J."/>
        </authorList>
    </citation>
    <scope>NUCLEOTIDE SEQUENCE [LARGE SCALE GENOMIC DNA]</scope>
</reference>
<dbReference type="PANTHER" id="PTHR35712:SF1">
    <property type="entry name" value="MYOSIN HEAVY CHAIN-LIKE PROTEIN"/>
    <property type="match status" value="1"/>
</dbReference>
<gene>
    <name evidence="1" type="ORF">B296_00015165</name>
</gene>
<evidence type="ECO:0000313" key="1">
    <source>
        <dbReference type="EMBL" id="RRT44020.1"/>
    </source>
</evidence>
<dbReference type="Proteomes" id="UP000287651">
    <property type="component" value="Unassembled WGS sequence"/>
</dbReference>
<proteinExistence type="predicted"/>
<protein>
    <submittedName>
        <fullName evidence="1">Uncharacterized protein</fullName>
    </submittedName>
</protein>
<dbReference type="EMBL" id="AMZH03016751">
    <property type="protein sequence ID" value="RRT44020.1"/>
    <property type="molecule type" value="Genomic_DNA"/>
</dbReference>
<dbReference type="AlphaFoldDB" id="A0A426XXD4"/>